<name>A0ABP0Z4L5_9ROSI</name>
<gene>
    <name evidence="1" type="ORF">CITCOLO1_LOCUS20110</name>
</gene>
<reference evidence="1 2" key="1">
    <citation type="submission" date="2024-03" db="EMBL/GenBank/DDBJ databases">
        <authorList>
            <person name="Gkanogiannis A."/>
            <person name="Becerra Lopez-Lavalle L."/>
        </authorList>
    </citation>
    <scope>NUCLEOTIDE SEQUENCE [LARGE SCALE GENOMIC DNA]</scope>
</reference>
<protein>
    <submittedName>
        <fullName evidence="1">Uncharacterized protein</fullName>
    </submittedName>
</protein>
<dbReference type="EMBL" id="OZ021742">
    <property type="protein sequence ID" value="CAK9327722.1"/>
    <property type="molecule type" value="Genomic_DNA"/>
</dbReference>
<keyword evidence="2" id="KW-1185">Reference proteome</keyword>
<proteinExistence type="predicted"/>
<sequence length="161" mass="18140">MEAIASLPGMHSFLSFHRYVVVPLQFRSSTTHPLTLHRHSLHIRRSLNTVCATGSLMKPRRLLNPAHPNPPPHSQIHRHPSHKSIRVTAWCHSTHKPIRDNSPSRTICPPSLIAISFQLVVGLPTPPLIDSTVFQICLFIANLIVSIHCRFSRLPLHDSSF</sequence>
<evidence type="ECO:0000313" key="2">
    <source>
        <dbReference type="Proteomes" id="UP001642487"/>
    </source>
</evidence>
<evidence type="ECO:0000313" key="1">
    <source>
        <dbReference type="EMBL" id="CAK9327722.1"/>
    </source>
</evidence>
<dbReference type="Proteomes" id="UP001642487">
    <property type="component" value="Chromosome 8"/>
</dbReference>
<organism evidence="1 2">
    <name type="scientific">Citrullus colocynthis</name>
    <name type="common">colocynth</name>
    <dbReference type="NCBI Taxonomy" id="252529"/>
    <lineage>
        <taxon>Eukaryota</taxon>
        <taxon>Viridiplantae</taxon>
        <taxon>Streptophyta</taxon>
        <taxon>Embryophyta</taxon>
        <taxon>Tracheophyta</taxon>
        <taxon>Spermatophyta</taxon>
        <taxon>Magnoliopsida</taxon>
        <taxon>eudicotyledons</taxon>
        <taxon>Gunneridae</taxon>
        <taxon>Pentapetalae</taxon>
        <taxon>rosids</taxon>
        <taxon>fabids</taxon>
        <taxon>Cucurbitales</taxon>
        <taxon>Cucurbitaceae</taxon>
        <taxon>Benincaseae</taxon>
        <taxon>Citrullus</taxon>
    </lineage>
</organism>
<accession>A0ABP0Z4L5</accession>